<dbReference type="EMBL" id="FOJA01000001">
    <property type="protein sequence ID" value="SEW29505.1"/>
    <property type="molecule type" value="Genomic_DNA"/>
</dbReference>
<dbReference type="Pfam" id="PF00149">
    <property type="entry name" value="Metallophos"/>
    <property type="match status" value="1"/>
</dbReference>
<dbReference type="PRINTS" id="PR01607">
    <property type="entry name" value="APYRASEFAMLY"/>
</dbReference>
<dbReference type="Pfam" id="PF02872">
    <property type="entry name" value="5_nucleotid_C"/>
    <property type="match status" value="1"/>
</dbReference>
<dbReference type="InterPro" id="IPR036907">
    <property type="entry name" value="5'-Nucleotdase_C_sf"/>
</dbReference>
<dbReference type="STRING" id="355548.SAMN04487945_2833"/>
<dbReference type="PANTHER" id="PTHR11575:SF24">
    <property type="entry name" value="5'-NUCLEOTIDASE"/>
    <property type="match status" value="1"/>
</dbReference>
<keyword evidence="5" id="KW-1185">Reference proteome</keyword>
<dbReference type="GO" id="GO:0016787">
    <property type="term" value="F:hydrolase activity"/>
    <property type="evidence" value="ECO:0007669"/>
    <property type="project" value="InterPro"/>
</dbReference>
<protein>
    <submittedName>
        <fullName evidence="4">2',3'-cyclic-nucleotide 2'-phosphodiesterase/5'-or 3'-nucleotidase, 5'-nucleotidase family</fullName>
    </submittedName>
</protein>
<dbReference type="CDD" id="cd00845">
    <property type="entry name" value="MPP_UshA_N_like"/>
    <property type="match status" value="1"/>
</dbReference>
<accession>A0A1I0QQC1</accession>
<evidence type="ECO:0000259" key="3">
    <source>
        <dbReference type="Pfam" id="PF02872"/>
    </source>
</evidence>
<dbReference type="SUPFAM" id="SSF56300">
    <property type="entry name" value="Metallo-dependent phosphatases"/>
    <property type="match status" value="1"/>
</dbReference>
<dbReference type="SUPFAM" id="SSF55816">
    <property type="entry name" value="5'-nucleotidase (syn. UDP-sugar hydrolase), C-terminal domain"/>
    <property type="match status" value="1"/>
</dbReference>
<keyword evidence="1" id="KW-0732">Signal</keyword>
<feature type="domain" description="5'-Nucleotidase C-terminal" evidence="3">
    <location>
        <begin position="256"/>
        <end position="410"/>
    </location>
</feature>
<dbReference type="AlphaFoldDB" id="A0A1I0QQC1"/>
<dbReference type="OrthoDB" id="21342at2157"/>
<gene>
    <name evidence="4" type="ORF">SAMN04487945_2833</name>
</gene>
<dbReference type="InterPro" id="IPR004843">
    <property type="entry name" value="Calcineurin-like_PHP"/>
</dbReference>
<dbReference type="InterPro" id="IPR008334">
    <property type="entry name" value="5'-Nucleotdase_C"/>
</dbReference>
<feature type="domain" description="Calcineurin-like phosphoesterase" evidence="2">
    <location>
        <begin position="5"/>
        <end position="193"/>
    </location>
</feature>
<dbReference type="Proteomes" id="UP000198518">
    <property type="component" value="Unassembled WGS sequence"/>
</dbReference>
<dbReference type="Gene3D" id="3.60.21.10">
    <property type="match status" value="1"/>
</dbReference>
<evidence type="ECO:0000256" key="1">
    <source>
        <dbReference type="ARBA" id="ARBA00022729"/>
    </source>
</evidence>
<dbReference type="InterPro" id="IPR029052">
    <property type="entry name" value="Metallo-depent_PP-like"/>
</dbReference>
<proteinExistence type="predicted"/>
<dbReference type="PANTHER" id="PTHR11575">
    <property type="entry name" value="5'-NUCLEOTIDASE-RELATED"/>
    <property type="match status" value="1"/>
</dbReference>
<evidence type="ECO:0000313" key="5">
    <source>
        <dbReference type="Proteomes" id="UP000198518"/>
    </source>
</evidence>
<name>A0A1I0QQC1_9EURY</name>
<organism evidence="4 5">
    <name type="scientific">Halobacterium jilantaiense</name>
    <dbReference type="NCBI Taxonomy" id="355548"/>
    <lineage>
        <taxon>Archaea</taxon>
        <taxon>Methanobacteriati</taxon>
        <taxon>Methanobacteriota</taxon>
        <taxon>Stenosarchaea group</taxon>
        <taxon>Halobacteria</taxon>
        <taxon>Halobacteriales</taxon>
        <taxon>Halobacteriaceae</taxon>
        <taxon>Halobacterium</taxon>
    </lineage>
</organism>
<reference evidence="4 5" key="1">
    <citation type="submission" date="2016-10" db="EMBL/GenBank/DDBJ databases">
        <authorList>
            <person name="de Groot N.N."/>
        </authorList>
    </citation>
    <scope>NUCLEOTIDE SEQUENCE [LARGE SCALE GENOMIC DNA]</scope>
    <source>
        <strain evidence="4 5">CGMCC 1.5337</strain>
    </source>
</reference>
<sequence length="447" mass="47838">MAPSIYHYSDLENVYDTPERAGRLATLLAERGDAIAAGSGDNTSPGVLSLVTDGWQAMDLYDAVDPDVATFGNHDFDYGPETTAELVSASQQTWVSANVYLDDERVAGVDPWTIVERDGVAVGFFGVLDDSTPALNPMASDLTVTDPVAAATEAETELREAGADYVVALSHLGRGDEELAAATTVDAVLGGHIASERVERLDDTLLTRPGSGGEVVLEVDLDSGDVARYVVDESPVHEGVASSLRQRMADAGLDEVVGRVEEPMERTERTLFRGESRIGNFVADAYRWAADADVGLQNSGGVRDGPALDGDVTVADLVSVVPFEEPVSVAELTGAELLDVFRAAKGGELGFAQPDWWHAHVSGAALEWHDGDGLASARVGGEPVDPDATYTVATTDYLFYSDDEFPALDERHRVDRLDVQHEVLAAYARQQGIDPRVEGRIRLHADD</sequence>
<evidence type="ECO:0000313" key="4">
    <source>
        <dbReference type="EMBL" id="SEW29505.1"/>
    </source>
</evidence>
<dbReference type="InterPro" id="IPR006179">
    <property type="entry name" value="5_nucleotidase/apyrase"/>
</dbReference>
<dbReference type="GO" id="GO:0009166">
    <property type="term" value="P:nucleotide catabolic process"/>
    <property type="evidence" value="ECO:0007669"/>
    <property type="project" value="InterPro"/>
</dbReference>
<evidence type="ECO:0000259" key="2">
    <source>
        <dbReference type="Pfam" id="PF00149"/>
    </source>
</evidence>
<dbReference type="Gene3D" id="3.90.780.10">
    <property type="entry name" value="5'-Nucleotidase, C-terminal domain"/>
    <property type="match status" value="1"/>
</dbReference>
<dbReference type="RefSeq" id="WP_089670112.1">
    <property type="nucleotide sequence ID" value="NZ_FOJA01000001.1"/>
</dbReference>